<dbReference type="GO" id="GO:0006355">
    <property type="term" value="P:regulation of DNA-templated transcription"/>
    <property type="evidence" value="ECO:0007669"/>
    <property type="project" value="InterPro"/>
</dbReference>
<comment type="caution">
    <text evidence="1">The sequence shown here is derived from an EMBL/GenBank/DDBJ whole genome shotgun (WGS) entry which is preliminary data.</text>
</comment>
<organism evidence="1 2">
    <name type="scientific">Citrobacter cronae</name>
    <dbReference type="NCBI Taxonomy" id="1748967"/>
    <lineage>
        <taxon>Bacteria</taxon>
        <taxon>Pseudomonadati</taxon>
        <taxon>Pseudomonadota</taxon>
        <taxon>Gammaproteobacteria</taxon>
        <taxon>Enterobacterales</taxon>
        <taxon>Enterobacteriaceae</taxon>
        <taxon>Citrobacter</taxon>
        <taxon>Citrobacter freundii complex</taxon>
    </lineage>
</organism>
<dbReference type="Proteomes" id="UP000548504">
    <property type="component" value="Unassembled WGS sequence"/>
</dbReference>
<reference evidence="1 2" key="1">
    <citation type="submission" date="2020-08" db="EMBL/GenBank/DDBJ databases">
        <title>Emergence and comparative genomics analysis of Citrobacter in Fennec fox imported from North Africa to China.</title>
        <authorList>
            <person name="Zheng B."/>
        </authorList>
    </citation>
    <scope>NUCLEOTIDE SEQUENCE [LARGE SCALE GENOMIC DNA]</scope>
    <source>
        <strain evidence="1 2">FF141</strain>
    </source>
</reference>
<dbReference type="AlphaFoldDB" id="A0A7X1BLU0"/>
<evidence type="ECO:0000313" key="2">
    <source>
        <dbReference type="Proteomes" id="UP000548504"/>
    </source>
</evidence>
<sequence>MSSSVPRKMFNADGCSRCPVDDVNLFESEPDITRQTAVWPETNPLFIDSIYHLINRNTKMPEGVLFVDFSRDNIAYFIDEDWMVSLKKTRMRIVLVIDSFMKPIAQYWYARYPDIALLPVTSEGITTFLHNLDRILDGENIVLNGVTAVTENEILVLRKQIAGKSIRTMAFILNCSLKNVYNYHYSLCKKLGNLPNLKKLFINHFHHYY</sequence>
<dbReference type="EMBL" id="JACLAG010000001">
    <property type="protein sequence ID" value="MBC2618028.1"/>
    <property type="molecule type" value="Genomic_DNA"/>
</dbReference>
<dbReference type="InterPro" id="IPR016032">
    <property type="entry name" value="Sig_transdc_resp-reg_C-effctor"/>
</dbReference>
<evidence type="ECO:0008006" key="3">
    <source>
        <dbReference type="Google" id="ProtNLM"/>
    </source>
</evidence>
<name>A0A7X1BLU0_9ENTR</name>
<protein>
    <recommendedName>
        <fullName evidence="3">LuxR family transcriptional regulator</fullName>
    </recommendedName>
</protein>
<proteinExistence type="predicted"/>
<evidence type="ECO:0000313" key="1">
    <source>
        <dbReference type="EMBL" id="MBC2618028.1"/>
    </source>
</evidence>
<dbReference type="GO" id="GO:0003677">
    <property type="term" value="F:DNA binding"/>
    <property type="evidence" value="ECO:0007669"/>
    <property type="project" value="InterPro"/>
</dbReference>
<gene>
    <name evidence="1" type="ORF">H7I73_00025</name>
</gene>
<dbReference type="SUPFAM" id="SSF46894">
    <property type="entry name" value="C-terminal effector domain of the bipartite response regulators"/>
    <property type="match status" value="1"/>
</dbReference>
<accession>A0A7X1BLU0</accession>